<sequence length="315" mass="33192">MLASTSGCGLLSGEEESSNASGETTKVKVSIMPTIDLAPFHLAAKNGYFKEEGLDVEIVNAPSGQASVTKMIAGEVDISYSSYTPFFIAEAGKVAEKDGNIKIVADASSAAPGSTMVVAMPDSPVKKVTDLPGKKIAITGQNTICDTLIKSVMKTNGLDFNGIQWVDIPFPEMSKALANGEVDAAFMTEPFITQSAKTVGSVPVVDTASGPTQDFPTAGYASLGKFANENPKAVGAFQRALQKATVESEDRSKIEPLMVEFSKVDADTAALTKLLQFQSKPDPSRLQRVPDLLLEFGTIGQALDVEQMIAKATDA</sequence>
<keyword evidence="7" id="KW-1185">Reference proteome</keyword>
<dbReference type="Gene3D" id="3.40.190.10">
    <property type="entry name" value="Periplasmic binding protein-like II"/>
    <property type="match status" value="2"/>
</dbReference>
<evidence type="ECO:0000256" key="1">
    <source>
        <dbReference type="ARBA" id="ARBA00004418"/>
    </source>
</evidence>
<dbReference type="Pfam" id="PF09084">
    <property type="entry name" value="NMT1"/>
    <property type="match status" value="1"/>
</dbReference>
<proteinExistence type="inferred from homology"/>
<keyword evidence="3" id="KW-0732">Signal</keyword>
<dbReference type="Proteomes" id="UP000242444">
    <property type="component" value="Unassembled WGS sequence"/>
</dbReference>
<feature type="domain" description="SsuA/THI5-like" evidence="5">
    <location>
        <begin position="36"/>
        <end position="245"/>
    </location>
</feature>
<dbReference type="InParanoid" id="A0A263CXC7"/>
<comment type="caution">
    <text evidence="6">The sequence shown here is derived from an EMBL/GenBank/DDBJ whole genome shotgun (WGS) entry which is preliminary data.</text>
</comment>
<name>A0A263CXC7_9PSEU</name>
<organism evidence="6 7">
    <name type="scientific">Amycolatopsis antarctica</name>
    <dbReference type="NCBI Taxonomy" id="1854586"/>
    <lineage>
        <taxon>Bacteria</taxon>
        <taxon>Bacillati</taxon>
        <taxon>Actinomycetota</taxon>
        <taxon>Actinomycetes</taxon>
        <taxon>Pseudonocardiales</taxon>
        <taxon>Pseudonocardiaceae</taxon>
        <taxon>Amycolatopsis</taxon>
    </lineage>
</organism>
<evidence type="ECO:0000313" key="6">
    <source>
        <dbReference type="EMBL" id="OZM70639.1"/>
    </source>
</evidence>
<dbReference type="GO" id="GO:0042597">
    <property type="term" value="C:periplasmic space"/>
    <property type="evidence" value="ECO:0007669"/>
    <property type="project" value="UniProtKB-SubCell"/>
</dbReference>
<dbReference type="AlphaFoldDB" id="A0A263CXC7"/>
<dbReference type="InterPro" id="IPR015168">
    <property type="entry name" value="SsuA/THI5"/>
</dbReference>
<gene>
    <name evidence="6" type="ORF">CFN78_24285</name>
</gene>
<dbReference type="OrthoDB" id="8892982at2"/>
<accession>A0A263CXC7</accession>
<dbReference type="PANTHER" id="PTHR30024:SF47">
    <property type="entry name" value="TAURINE-BINDING PERIPLASMIC PROTEIN"/>
    <property type="match status" value="1"/>
</dbReference>
<dbReference type="EMBL" id="NKYE01000019">
    <property type="protein sequence ID" value="OZM70639.1"/>
    <property type="molecule type" value="Genomic_DNA"/>
</dbReference>
<reference evidence="6 7" key="1">
    <citation type="submission" date="2017-07" db="EMBL/GenBank/DDBJ databases">
        <title>Amycolatopsis antarcticus sp. nov., isolated from the surface of an Antarcticus brown macroalga.</title>
        <authorList>
            <person name="Wang J."/>
            <person name="Leiva S."/>
            <person name="Huang J."/>
            <person name="Huang Y."/>
        </authorList>
    </citation>
    <scope>NUCLEOTIDE SEQUENCE [LARGE SCALE GENOMIC DNA]</scope>
    <source>
        <strain evidence="6 7">AU-G6</strain>
    </source>
</reference>
<comment type="similarity">
    <text evidence="2">Belongs to the bacterial solute-binding protein SsuA/TauA family.</text>
</comment>
<comment type="subcellular location">
    <subcellularLocation>
        <location evidence="1">Periplasm</location>
    </subcellularLocation>
</comment>
<evidence type="ECO:0000256" key="3">
    <source>
        <dbReference type="ARBA" id="ARBA00022729"/>
    </source>
</evidence>
<feature type="compositionally biased region" description="Low complexity" evidence="4">
    <location>
        <begin position="1"/>
        <end position="24"/>
    </location>
</feature>
<dbReference type="PANTHER" id="PTHR30024">
    <property type="entry name" value="ALIPHATIC SULFONATES-BINDING PROTEIN-RELATED"/>
    <property type="match status" value="1"/>
</dbReference>
<protein>
    <submittedName>
        <fullName evidence="6">Sulfonate ABC transporter substrate-binding protein</fullName>
    </submittedName>
</protein>
<evidence type="ECO:0000259" key="5">
    <source>
        <dbReference type="Pfam" id="PF09084"/>
    </source>
</evidence>
<feature type="region of interest" description="Disordered" evidence="4">
    <location>
        <begin position="1"/>
        <end position="25"/>
    </location>
</feature>
<evidence type="ECO:0000256" key="2">
    <source>
        <dbReference type="ARBA" id="ARBA00010742"/>
    </source>
</evidence>
<evidence type="ECO:0000256" key="4">
    <source>
        <dbReference type="SAM" id="MobiDB-lite"/>
    </source>
</evidence>
<evidence type="ECO:0000313" key="7">
    <source>
        <dbReference type="Proteomes" id="UP000242444"/>
    </source>
</evidence>
<dbReference type="SUPFAM" id="SSF53850">
    <property type="entry name" value="Periplasmic binding protein-like II"/>
    <property type="match status" value="1"/>
</dbReference>